<feature type="compositionally biased region" description="Polar residues" evidence="1">
    <location>
        <begin position="165"/>
        <end position="175"/>
    </location>
</feature>
<proteinExistence type="predicted"/>
<evidence type="ECO:0000256" key="1">
    <source>
        <dbReference type="SAM" id="MobiDB-lite"/>
    </source>
</evidence>
<sequence length="181" mass="20786">MYIRAATKPMCKENMERRKVEEANGNKKKSFRNGSLKRCEDEMRHEHQRGGKLAGVQGKKREVQDGGRLLKKKDATGVRRRCPIFLSKTVLATLYYRRDPTPQHYYPTKTDEESGDEEEFGRACIQIGNTNEIRYENEILKKRHNDLEADLMQDRDTVGKGKPGPTSSGIVTRSRVQSEAK</sequence>
<feature type="region of interest" description="Disordered" evidence="1">
    <location>
        <begin position="16"/>
        <end position="63"/>
    </location>
</feature>
<name>A0A0R3PDT9_ANGCS</name>
<reference evidence="4" key="1">
    <citation type="submission" date="2017-02" db="UniProtKB">
        <authorList>
            <consortium name="WormBaseParasite"/>
        </authorList>
    </citation>
    <scope>IDENTIFICATION</scope>
</reference>
<reference evidence="2 3" key="2">
    <citation type="submission" date="2018-11" db="EMBL/GenBank/DDBJ databases">
        <authorList>
            <consortium name="Pathogen Informatics"/>
        </authorList>
    </citation>
    <scope>NUCLEOTIDE SEQUENCE [LARGE SCALE GENOMIC DNA]</scope>
    <source>
        <strain evidence="2 3">Costa Rica</strain>
    </source>
</reference>
<keyword evidence="3" id="KW-1185">Reference proteome</keyword>
<organism evidence="4">
    <name type="scientific">Angiostrongylus costaricensis</name>
    <name type="common">Nematode worm</name>
    <dbReference type="NCBI Taxonomy" id="334426"/>
    <lineage>
        <taxon>Eukaryota</taxon>
        <taxon>Metazoa</taxon>
        <taxon>Ecdysozoa</taxon>
        <taxon>Nematoda</taxon>
        <taxon>Chromadorea</taxon>
        <taxon>Rhabditida</taxon>
        <taxon>Rhabditina</taxon>
        <taxon>Rhabditomorpha</taxon>
        <taxon>Strongyloidea</taxon>
        <taxon>Metastrongylidae</taxon>
        <taxon>Angiostrongylus</taxon>
    </lineage>
</organism>
<protein>
    <submittedName>
        <fullName evidence="2 4">Uncharacterized protein</fullName>
    </submittedName>
</protein>
<dbReference type="AlphaFoldDB" id="A0A0R3PDT9"/>
<gene>
    <name evidence="2" type="ORF">ACOC_LOCUS2149</name>
</gene>
<evidence type="ECO:0000313" key="4">
    <source>
        <dbReference type="WBParaSite" id="ACOC_0000214801-mRNA-1"/>
    </source>
</evidence>
<dbReference type="EMBL" id="UYYA01000392">
    <property type="protein sequence ID" value="VDM53734.1"/>
    <property type="molecule type" value="Genomic_DNA"/>
</dbReference>
<accession>A0A0R3PDT9</accession>
<dbReference type="WBParaSite" id="ACOC_0000214801-mRNA-1">
    <property type="protein sequence ID" value="ACOC_0000214801-mRNA-1"/>
    <property type="gene ID" value="ACOC_0000214801"/>
</dbReference>
<feature type="compositionally biased region" description="Basic and acidic residues" evidence="1">
    <location>
        <begin position="16"/>
        <end position="25"/>
    </location>
</feature>
<feature type="region of interest" description="Disordered" evidence="1">
    <location>
        <begin position="151"/>
        <end position="181"/>
    </location>
</feature>
<dbReference type="Proteomes" id="UP000267027">
    <property type="component" value="Unassembled WGS sequence"/>
</dbReference>
<feature type="compositionally biased region" description="Basic and acidic residues" evidence="1">
    <location>
        <begin position="37"/>
        <end position="49"/>
    </location>
</feature>
<evidence type="ECO:0000313" key="3">
    <source>
        <dbReference type="Proteomes" id="UP000267027"/>
    </source>
</evidence>
<evidence type="ECO:0000313" key="2">
    <source>
        <dbReference type="EMBL" id="VDM53734.1"/>
    </source>
</evidence>